<dbReference type="PROSITE" id="PS50893">
    <property type="entry name" value="ABC_TRANSPORTER_2"/>
    <property type="match status" value="2"/>
</dbReference>
<dbReference type="InterPro" id="IPR003593">
    <property type="entry name" value="AAA+_ATPase"/>
</dbReference>
<dbReference type="InterPro" id="IPR003439">
    <property type="entry name" value="ABC_transporter-like_ATP-bd"/>
</dbReference>
<dbReference type="PANTHER" id="PTHR43790:SF4">
    <property type="entry name" value="GUANOSINE IMPORT ATP-BINDING PROTEIN NUPO"/>
    <property type="match status" value="1"/>
</dbReference>
<dbReference type="Proteomes" id="UP000646365">
    <property type="component" value="Unassembled WGS sequence"/>
</dbReference>
<evidence type="ECO:0000256" key="7">
    <source>
        <dbReference type="ARBA" id="ARBA00022840"/>
    </source>
</evidence>
<evidence type="ECO:0000256" key="6">
    <source>
        <dbReference type="ARBA" id="ARBA00022741"/>
    </source>
</evidence>
<keyword evidence="4" id="KW-0762">Sugar transport</keyword>
<evidence type="ECO:0000259" key="10">
    <source>
        <dbReference type="PROSITE" id="PS50893"/>
    </source>
</evidence>
<evidence type="ECO:0000256" key="4">
    <source>
        <dbReference type="ARBA" id="ARBA00022597"/>
    </source>
</evidence>
<dbReference type="CDD" id="cd03216">
    <property type="entry name" value="ABC_Carb_Monos_I"/>
    <property type="match status" value="1"/>
</dbReference>
<proteinExistence type="predicted"/>
<dbReference type="GO" id="GO:0005886">
    <property type="term" value="C:plasma membrane"/>
    <property type="evidence" value="ECO:0007669"/>
    <property type="project" value="UniProtKB-SubCell"/>
</dbReference>
<keyword evidence="5" id="KW-0677">Repeat</keyword>
<keyword evidence="3" id="KW-1003">Cell membrane</keyword>
<feature type="domain" description="ABC transporter" evidence="10">
    <location>
        <begin position="263"/>
        <end position="508"/>
    </location>
</feature>
<evidence type="ECO:0000256" key="3">
    <source>
        <dbReference type="ARBA" id="ARBA00022475"/>
    </source>
</evidence>
<dbReference type="InterPro" id="IPR017871">
    <property type="entry name" value="ABC_transporter-like_CS"/>
</dbReference>
<dbReference type="Gene3D" id="3.40.50.300">
    <property type="entry name" value="P-loop containing nucleotide triphosphate hydrolases"/>
    <property type="match status" value="2"/>
</dbReference>
<evidence type="ECO:0000256" key="1">
    <source>
        <dbReference type="ARBA" id="ARBA00004202"/>
    </source>
</evidence>
<dbReference type="EMBL" id="BMJQ01000002">
    <property type="protein sequence ID" value="GGF05869.1"/>
    <property type="molecule type" value="Genomic_DNA"/>
</dbReference>
<comment type="subcellular location">
    <subcellularLocation>
        <location evidence="1">Cell membrane</location>
        <topology evidence="1">Peripheral membrane protein</topology>
    </subcellularLocation>
</comment>
<gene>
    <name evidence="11" type="ORF">GCM10011611_09200</name>
</gene>
<dbReference type="Pfam" id="PF00005">
    <property type="entry name" value="ABC_tran"/>
    <property type="match status" value="2"/>
</dbReference>
<keyword evidence="6" id="KW-0547">Nucleotide-binding</keyword>
<dbReference type="InterPro" id="IPR027417">
    <property type="entry name" value="P-loop_NTPase"/>
</dbReference>
<evidence type="ECO:0000256" key="5">
    <source>
        <dbReference type="ARBA" id="ARBA00022737"/>
    </source>
</evidence>
<evidence type="ECO:0000256" key="8">
    <source>
        <dbReference type="ARBA" id="ARBA00022967"/>
    </source>
</evidence>
<organism evidence="11 12">
    <name type="scientific">Aliidongia dinghuensis</name>
    <dbReference type="NCBI Taxonomy" id="1867774"/>
    <lineage>
        <taxon>Bacteria</taxon>
        <taxon>Pseudomonadati</taxon>
        <taxon>Pseudomonadota</taxon>
        <taxon>Alphaproteobacteria</taxon>
        <taxon>Rhodospirillales</taxon>
        <taxon>Dongiaceae</taxon>
        <taxon>Aliidongia</taxon>
    </lineage>
</organism>
<keyword evidence="9" id="KW-0472">Membrane</keyword>
<dbReference type="GO" id="GO:0016887">
    <property type="term" value="F:ATP hydrolysis activity"/>
    <property type="evidence" value="ECO:0007669"/>
    <property type="project" value="InterPro"/>
</dbReference>
<evidence type="ECO:0000313" key="11">
    <source>
        <dbReference type="EMBL" id="GGF05869.1"/>
    </source>
</evidence>
<accession>A0A8J2YQJ7</accession>
<dbReference type="GO" id="GO:0005524">
    <property type="term" value="F:ATP binding"/>
    <property type="evidence" value="ECO:0007669"/>
    <property type="project" value="UniProtKB-KW"/>
</dbReference>
<evidence type="ECO:0000313" key="12">
    <source>
        <dbReference type="Proteomes" id="UP000646365"/>
    </source>
</evidence>
<feature type="domain" description="ABC transporter" evidence="10">
    <location>
        <begin position="13"/>
        <end position="244"/>
    </location>
</feature>
<evidence type="ECO:0000256" key="2">
    <source>
        <dbReference type="ARBA" id="ARBA00022448"/>
    </source>
</evidence>
<keyword evidence="2" id="KW-0813">Transport</keyword>
<comment type="caution">
    <text evidence="11">The sequence shown here is derived from an EMBL/GenBank/DDBJ whole genome shotgun (WGS) entry which is preliminary data.</text>
</comment>
<dbReference type="PANTHER" id="PTHR43790">
    <property type="entry name" value="CARBOHYDRATE TRANSPORT ATP-BINDING PROTEIN MG119-RELATED"/>
    <property type="match status" value="1"/>
</dbReference>
<keyword evidence="12" id="KW-1185">Reference proteome</keyword>
<dbReference type="InterPro" id="IPR050107">
    <property type="entry name" value="ABC_carbohydrate_import_ATPase"/>
</dbReference>
<dbReference type="PROSITE" id="PS00211">
    <property type="entry name" value="ABC_TRANSPORTER_1"/>
    <property type="match status" value="1"/>
</dbReference>
<evidence type="ECO:0000256" key="9">
    <source>
        <dbReference type="ARBA" id="ARBA00023136"/>
    </source>
</evidence>
<dbReference type="SUPFAM" id="SSF52540">
    <property type="entry name" value="P-loop containing nucleoside triphosphate hydrolases"/>
    <property type="match status" value="2"/>
</dbReference>
<dbReference type="SMART" id="SM00382">
    <property type="entry name" value="AAA"/>
    <property type="match status" value="1"/>
</dbReference>
<dbReference type="FunFam" id="3.40.50.300:FF:000127">
    <property type="entry name" value="Ribose import ATP-binding protein RbsA"/>
    <property type="match status" value="1"/>
</dbReference>
<keyword evidence="8" id="KW-1278">Translocase</keyword>
<dbReference type="AlphaFoldDB" id="A0A8J2YQJ7"/>
<keyword evidence="7" id="KW-0067">ATP-binding</keyword>
<name>A0A8J2YQJ7_9PROT</name>
<reference evidence="11" key="1">
    <citation type="journal article" date="2014" name="Int. J. Syst. Evol. Microbiol.">
        <title>Complete genome sequence of Corynebacterium casei LMG S-19264T (=DSM 44701T), isolated from a smear-ripened cheese.</title>
        <authorList>
            <consortium name="US DOE Joint Genome Institute (JGI-PGF)"/>
            <person name="Walter F."/>
            <person name="Albersmeier A."/>
            <person name="Kalinowski J."/>
            <person name="Ruckert C."/>
        </authorList>
    </citation>
    <scope>NUCLEOTIDE SEQUENCE</scope>
    <source>
        <strain evidence="11">CGMCC 1.15725</strain>
    </source>
</reference>
<protein>
    <submittedName>
        <fullName evidence="11">ABC transporter</fullName>
    </submittedName>
</protein>
<reference evidence="11" key="2">
    <citation type="submission" date="2020-09" db="EMBL/GenBank/DDBJ databases">
        <authorList>
            <person name="Sun Q."/>
            <person name="Zhou Y."/>
        </authorList>
    </citation>
    <scope>NUCLEOTIDE SEQUENCE</scope>
    <source>
        <strain evidence="11">CGMCC 1.15725</strain>
    </source>
</reference>
<sequence length="513" mass="53996">MSGGGPETVVPRLSIRGISKRFGDLAANADIDLEVAPGEIHALLGENGAGKSTLVKILYGLLAADAGEIRWDGAVMPITSPRAARALGIGMVFQHFSLFEAMSVLENVSLGLDHPERADRLAARVREVSRAYGLPLDPARIVDTLSIGERQRIEIVRCLLQAPRLLILDEPTSVLTPQEAEALFRTLRQLAAEGCAILYISHKLAEIQALCDRATVLRGGRVVGRCIPAETPVREMAQMMVGAGLREVSPRAGRPMGPVRLEVANLDLPAADPHGVTLRGIRFTLHAGEILGIAGVAGNGQGELQQALGGERPAVRADALLLDSKPMGQHDAAWRRQHGLCSVPEERNGHAAVPGFSLIDNTFLTAHDRAGLVGRGGLVRQERARALTERIIAERDVRAGGPAAAAATLSGGNLQKFIIGRELAQQPDVLVVAQPTWGVDANAAAAIHQALVALAEAGSAIVVISQDLDELLLLADRIAVLHGGELSPALPVEGLSIEHLGLLMGGVSAEAAS</sequence>